<comment type="caution">
    <text evidence="3">The sequence shown here is derived from an EMBL/GenBank/DDBJ whole genome shotgun (WGS) entry which is preliminary data.</text>
</comment>
<dbReference type="EMBL" id="JAUQSZ010000001">
    <property type="protein sequence ID" value="MDO7841089.1"/>
    <property type="molecule type" value="Genomic_DNA"/>
</dbReference>
<name>A0ABT8ZU45_9SPHN</name>
<dbReference type="PANTHER" id="PTHR41287">
    <property type="match status" value="1"/>
</dbReference>
<organism evidence="3 4">
    <name type="scientific">Sphingomonas immobilis</name>
    <dbReference type="NCBI Taxonomy" id="3063997"/>
    <lineage>
        <taxon>Bacteria</taxon>
        <taxon>Pseudomonadati</taxon>
        <taxon>Pseudomonadota</taxon>
        <taxon>Alphaproteobacteria</taxon>
        <taxon>Sphingomonadales</taxon>
        <taxon>Sphingomonadaceae</taxon>
        <taxon>Sphingomonas</taxon>
    </lineage>
</organism>
<dbReference type="InterPro" id="IPR046461">
    <property type="entry name" value="TerL_ATPase"/>
</dbReference>
<feature type="domain" description="Terminase large subunit-like endonuclease" evidence="2">
    <location>
        <begin position="306"/>
        <end position="582"/>
    </location>
</feature>
<evidence type="ECO:0000259" key="1">
    <source>
        <dbReference type="Pfam" id="PF03354"/>
    </source>
</evidence>
<evidence type="ECO:0000259" key="2">
    <source>
        <dbReference type="Pfam" id="PF20441"/>
    </source>
</evidence>
<keyword evidence="4" id="KW-1185">Reference proteome</keyword>
<gene>
    <name evidence="3" type="ORF">Q5H94_02010</name>
</gene>
<feature type="domain" description="Terminase large subunit-like ATPase" evidence="1">
    <location>
        <begin position="101"/>
        <end position="272"/>
    </location>
</feature>
<protein>
    <submittedName>
        <fullName evidence="3">Terminase large subunit</fullName>
    </submittedName>
</protein>
<evidence type="ECO:0000313" key="3">
    <source>
        <dbReference type="EMBL" id="MDO7841089.1"/>
    </source>
</evidence>
<dbReference type="InterPro" id="IPR046462">
    <property type="entry name" value="TerL_nuclease"/>
</dbReference>
<dbReference type="Proteomes" id="UP001176468">
    <property type="component" value="Unassembled WGS sequence"/>
</dbReference>
<dbReference type="Pfam" id="PF03354">
    <property type="entry name" value="TerL_ATPase"/>
    <property type="match status" value="1"/>
</dbReference>
<reference evidence="3" key="1">
    <citation type="submission" date="2023-07" db="EMBL/GenBank/DDBJ databases">
        <authorList>
            <person name="Kim M.K."/>
        </authorList>
    </citation>
    <scope>NUCLEOTIDE SEQUENCE</scope>
    <source>
        <strain evidence="3">CA1-15</strain>
    </source>
</reference>
<proteinExistence type="predicted"/>
<dbReference type="InterPro" id="IPR027417">
    <property type="entry name" value="P-loop_NTPase"/>
</dbReference>
<accession>A0ABT8ZU45</accession>
<dbReference type="Gene3D" id="3.40.50.300">
    <property type="entry name" value="P-loop containing nucleotide triphosphate hydrolases"/>
    <property type="match status" value="1"/>
</dbReference>
<evidence type="ECO:0000313" key="4">
    <source>
        <dbReference type="Proteomes" id="UP001176468"/>
    </source>
</evidence>
<dbReference type="PANTHER" id="PTHR41287:SF1">
    <property type="entry name" value="PROTEIN YMFN"/>
    <property type="match status" value="1"/>
</dbReference>
<dbReference type="RefSeq" id="WP_304559489.1">
    <property type="nucleotide sequence ID" value="NZ_JAUQSZ010000001.1"/>
</dbReference>
<dbReference type="Pfam" id="PF20441">
    <property type="entry name" value="TerL_nuclease"/>
    <property type="match status" value="1"/>
</dbReference>
<dbReference type="InterPro" id="IPR005021">
    <property type="entry name" value="Terminase_largesu-like"/>
</dbReference>
<sequence>MAARSRETRSRATDTGHARDYAAIALAYAKRAASDKKQVSHCKWVRLAAQRHIDDLKRSRSAAWGWKFDPWHANDICDFMEKLPHVEGVWDKPTIVLEPAQIFVLAVVFGWRVKKTGLRRFTVVYEEVARKNAKSTKTAGISLYCLACENETGPQVLTAATTFDQAKKVFHPAKRMVEKMPALQEAFGIIPWAKSITCADNGGYMQPLHAKSKTQDGHNPHLATMDELHAHADRGLYDVMRSAFGARKQPLLWQITTAGSNTHGVCYEQRTMATKVLERSVIAEHLFGIIFTLDGPKDFEPERKVGDDPYDERNWIKANPLLGAAVQLDELRQYAIEAKNSPSAEGEFKTKRLNLWIGAATAWLNVSQWIACADPSLRLSDFRGLDCYIGADLADKDDITAVTLAAVDGTGRLLVKTWFFLPEAALARDDPASKQIVELYRQWKNGRHLWTTKGDFVDHNRVERLIRRLITALVVKRVTFDQFAAAQAMASRLNEDFANGDEPFASILAKNANNVADPAKDLEARVKAGAHQLRHDGNPVMTWMAGNAVVDRRVNGSIMPKKETPMSANKIDGIDATVNAIAPMQLPPADDGSLDDFIARMKNAA</sequence>